<reference evidence="3" key="1">
    <citation type="submission" date="2016-10" db="EMBL/GenBank/DDBJ databases">
        <authorList>
            <person name="Varghese N."/>
            <person name="Submissions S."/>
        </authorList>
    </citation>
    <scope>NUCLEOTIDE SEQUENCE [LARGE SCALE GENOMIC DNA]</scope>
    <source>
        <strain evidence="3">LMG 26031</strain>
    </source>
</reference>
<proteinExistence type="predicted"/>
<dbReference type="InterPro" id="IPR027417">
    <property type="entry name" value="P-loop_NTPase"/>
</dbReference>
<dbReference type="EMBL" id="FNYE01000036">
    <property type="protein sequence ID" value="SEK06261.1"/>
    <property type="molecule type" value="Genomic_DNA"/>
</dbReference>
<evidence type="ECO:0000313" key="3">
    <source>
        <dbReference type="Proteomes" id="UP000198866"/>
    </source>
</evidence>
<accession>A0A1H7DWY1</accession>
<evidence type="ECO:0000313" key="2">
    <source>
        <dbReference type="EMBL" id="SEK06261.1"/>
    </source>
</evidence>
<dbReference type="Proteomes" id="UP000198866">
    <property type="component" value="Unassembled WGS sequence"/>
</dbReference>
<gene>
    <name evidence="2" type="ORF">SAMN05192539_103655</name>
</gene>
<organism evidence="2 3">
    <name type="scientific">Paraburkholderia diazotrophica</name>
    <dbReference type="NCBI Taxonomy" id="667676"/>
    <lineage>
        <taxon>Bacteria</taxon>
        <taxon>Pseudomonadati</taxon>
        <taxon>Pseudomonadota</taxon>
        <taxon>Betaproteobacteria</taxon>
        <taxon>Burkholderiales</taxon>
        <taxon>Burkholderiaceae</taxon>
        <taxon>Paraburkholderia</taxon>
    </lineage>
</organism>
<dbReference type="OrthoDB" id="9795565at2"/>
<dbReference type="Pfam" id="PF13166">
    <property type="entry name" value="AAA_13"/>
    <property type="match status" value="1"/>
</dbReference>
<dbReference type="AlphaFoldDB" id="A0A1H7DWY1"/>
<keyword evidence="3" id="KW-1185">Reference proteome</keyword>
<dbReference type="RefSeq" id="WP_090872353.1">
    <property type="nucleotide sequence ID" value="NZ_FNYE01000036.1"/>
</dbReference>
<protein>
    <submittedName>
        <fullName evidence="2">Wobble nucleotide-excising tRNase</fullName>
    </submittedName>
</protein>
<name>A0A1H7DWY1_9BURK</name>
<sequence>MIKSLSRIKKFGVFEDYAKPAGLNEFGAANIIYGWNYSGKTTLSRLFQCLETKATHPDYPGAQFALVDEDGSSVDQSNVGAYGGVARVFNSDFVEKNLSWNGATFHPILLLGEDTIEAQSKIAANVKLIERCRIAYAKHRRLSDETEQRMSQDRTAAAKQIKIRLSLVEAFTASHLNAVLAGLDAGKAAEARLSEDDLAACLKQALASDKDKLEPVPLVRLHPTLSGSIAKCKPLLEKVPQLSSTIDYLRENPAVANWVEHGLTLHDDAEACEFCGGELANERMGALRAHFSKDLLNFKSELSATKKSVDALQLELTPFQKSSFYPDFRDRAGEAHQELLCAIGTFNDQVLKLSASMARKMESTFEQVEFPELSDEPEKDVARRVAAFNEIVAANNAIGESFGKLKASAVKKAKLHFAAEFFATERDSGAAKRLALHVSHREKMEKIGKALKAENLELEAQISFAQKGREKINARISNLLGSDELHIEVVKEGESDRFRLARREAIAKNLSEGEKTAIAFAFFLTKLDELEDFSKSMIYIDDPISSLDSNHIFQVNSIIRETFFKQDEPKGEWRIACAQLFISTHNFEFFSLLRELPAKNKRRYFQTKKLSPTVSTFTNLPPSILKYSSEYHYLFGVVHNFHNSPDKGELETLLSVPNAVRRFVELYSYARIPHFVDGTVDQRVDTLFGKEKSKRILKVLHYFSHLNDIERLSKNTDLICDIEHVVADLFELLEKDPLHYDALKASLA</sequence>
<dbReference type="Gene3D" id="3.40.50.300">
    <property type="entry name" value="P-loop containing nucleotide triphosphate hydrolases"/>
    <property type="match status" value="1"/>
</dbReference>
<dbReference type="SUPFAM" id="SSF52540">
    <property type="entry name" value="P-loop containing nucleoside triphosphate hydrolases"/>
    <property type="match status" value="1"/>
</dbReference>
<evidence type="ECO:0000259" key="1">
    <source>
        <dbReference type="Pfam" id="PF13166"/>
    </source>
</evidence>
<dbReference type="STRING" id="667676.SAMN05192539_103655"/>
<dbReference type="InterPro" id="IPR026866">
    <property type="entry name" value="CR006_AAA"/>
</dbReference>
<feature type="domain" description="Protein CR006 P-loop" evidence="1">
    <location>
        <begin position="13"/>
        <end position="730"/>
    </location>
</feature>